<proteinExistence type="predicted"/>
<feature type="compositionally biased region" description="Polar residues" evidence="1">
    <location>
        <begin position="1"/>
        <end position="10"/>
    </location>
</feature>
<dbReference type="Pfam" id="PF09994">
    <property type="entry name" value="T6SS_Tle1-like_cat"/>
    <property type="match status" value="1"/>
</dbReference>
<evidence type="ECO:0000256" key="1">
    <source>
        <dbReference type="SAM" id="MobiDB-lite"/>
    </source>
</evidence>
<evidence type="ECO:0000313" key="3">
    <source>
        <dbReference type="EMBL" id="PUU72690.1"/>
    </source>
</evidence>
<feature type="domain" description="T6SS Phospholipase effector Tle1-like catalytic" evidence="2">
    <location>
        <begin position="48"/>
        <end position="316"/>
    </location>
</feature>
<dbReference type="InterPro" id="IPR018712">
    <property type="entry name" value="Tle1-like_cat"/>
</dbReference>
<accession>A0A2T6ZB17</accession>
<feature type="region of interest" description="Disordered" evidence="1">
    <location>
        <begin position="431"/>
        <end position="453"/>
    </location>
</feature>
<evidence type="ECO:0000259" key="2">
    <source>
        <dbReference type="Pfam" id="PF09994"/>
    </source>
</evidence>
<sequence>MATEQPTSNGSASASASAPAAAAAESPRSSPKKSSAKSDESKNPKVSRLVLCFDGTGNKFTGDASDTNIVKIYQLLDRGAKGQFHYYQPGIGTYVTGTSSFTPKIWSRFTNYITQTLDEALGTSFADHVVQGYKFIMRYYTRGDDIYILGFSRGAYTARFLAQMVQTIGLLSRGNEEMINFAWDTYAKYEQRGTDTDYKAEDFMKQFRDTFCRKDVNIRFLGLFDSVNSVGSFEIPGMRRSFESISVPPALHVRHAVSIDERRAKFKPALFDDRGGGHDIKEVWFPGNHGDVGGGWVPGSDGHLLSDIPLAWMINEMKNLPDVEKPLAWLEGAGDVMHHDPVKSPHIARTAVMAKIHDALAFAKGFSWGNVFGWWLIEWIPLFSRRELEDDKWVARRIPPNAGEPRDLPSGALIHPTAHLRELEDPKYRPKNMNYRSAVGPGQPTSRKRESSWRTWQNDIVGKRWNIVDAHEGQPLLNGGGGALTV</sequence>
<name>A0A2T6ZB17_TUBBO</name>
<dbReference type="PANTHER" id="PTHR33840:SF2">
    <property type="entry name" value="TLE1 PHOSPHOLIPASE DOMAIN-CONTAINING PROTEIN"/>
    <property type="match status" value="1"/>
</dbReference>
<dbReference type="STRING" id="42251.A0A2T6ZB17"/>
<protein>
    <recommendedName>
        <fullName evidence="2">T6SS Phospholipase effector Tle1-like catalytic domain-containing protein</fullName>
    </recommendedName>
</protein>
<reference evidence="3 4" key="1">
    <citation type="submission" date="2017-04" db="EMBL/GenBank/DDBJ databases">
        <title>Draft genome sequence of Tuber borchii Vittad., a whitish edible truffle.</title>
        <authorList>
            <consortium name="DOE Joint Genome Institute"/>
            <person name="Murat C."/>
            <person name="Kuo A."/>
            <person name="Barry K.W."/>
            <person name="Clum A."/>
            <person name="Dockter R.B."/>
            <person name="Fauchery L."/>
            <person name="Iotti M."/>
            <person name="Kohler A."/>
            <person name="Labutti K."/>
            <person name="Lindquist E.A."/>
            <person name="Lipzen A."/>
            <person name="Ohm R.A."/>
            <person name="Wang M."/>
            <person name="Grigoriev I.V."/>
            <person name="Zambonelli A."/>
            <person name="Martin F.M."/>
        </authorList>
    </citation>
    <scope>NUCLEOTIDE SEQUENCE [LARGE SCALE GENOMIC DNA]</scope>
    <source>
        <strain evidence="3 4">Tbo3840</strain>
    </source>
</reference>
<feature type="region of interest" description="Disordered" evidence="1">
    <location>
        <begin position="1"/>
        <end position="42"/>
    </location>
</feature>
<dbReference type="Proteomes" id="UP000244722">
    <property type="component" value="Unassembled WGS sequence"/>
</dbReference>
<organism evidence="3 4">
    <name type="scientific">Tuber borchii</name>
    <name type="common">White truffle</name>
    <dbReference type="NCBI Taxonomy" id="42251"/>
    <lineage>
        <taxon>Eukaryota</taxon>
        <taxon>Fungi</taxon>
        <taxon>Dikarya</taxon>
        <taxon>Ascomycota</taxon>
        <taxon>Pezizomycotina</taxon>
        <taxon>Pezizomycetes</taxon>
        <taxon>Pezizales</taxon>
        <taxon>Tuberaceae</taxon>
        <taxon>Tuber</taxon>
    </lineage>
</organism>
<keyword evidence="4" id="KW-1185">Reference proteome</keyword>
<dbReference type="AlphaFoldDB" id="A0A2T6ZB17"/>
<dbReference type="PANTHER" id="PTHR33840">
    <property type="match status" value="1"/>
</dbReference>
<dbReference type="EMBL" id="NESQ01000481">
    <property type="protein sequence ID" value="PUU72690.1"/>
    <property type="molecule type" value="Genomic_DNA"/>
</dbReference>
<dbReference type="OrthoDB" id="3162439at2759"/>
<gene>
    <name evidence="3" type="ORF">B9Z19DRAFT_1111616</name>
</gene>
<comment type="caution">
    <text evidence="3">The sequence shown here is derived from an EMBL/GenBank/DDBJ whole genome shotgun (WGS) entry which is preliminary data.</text>
</comment>
<evidence type="ECO:0000313" key="4">
    <source>
        <dbReference type="Proteomes" id="UP000244722"/>
    </source>
</evidence>
<feature type="compositionally biased region" description="Low complexity" evidence="1">
    <location>
        <begin position="11"/>
        <end position="29"/>
    </location>
</feature>